<keyword evidence="3" id="KW-1185">Reference proteome</keyword>
<dbReference type="EMBL" id="JAATTO010000046">
    <property type="protein sequence ID" value="MBC9982178.1"/>
    <property type="molecule type" value="Genomic_DNA"/>
</dbReference>
<evidence type="ECO:0000256" key="1">
    <source>
        <dbReference type="SAM" id="MobiDB-lite"/>
    </source>
</evidence>
<dbReference type="RefSeq" id="WP_188107744.1">
    <property type="nucleotide sequence ID" value="NZ_JAANIH010000089.1"/>
</dbReference>
<reference evidence="2 3" key="1">
    <citation type="journal article" date="2020" name="Arch. Microbiol.">
        <title>Bradyrhizobium campsiandrae sp. nov., a nitrogen-fixing bacterial strain isolated from a native leguminous tree from the Amazon adapted to flooded conditions.</title>
        <authorList>
            <person name="Cabral Michel D."/>
            <person name="Martins da Costa E."/>
            <person name="Azarias Guimaraes A."/>
            <person name="Soares de Carvalho T."/>
            <person name="Santos de Castro Caputo P."/>
            <person name="Willems A."/>
            <person name="de Souza Moreira F.M."/>
        </authorList>
    </citation>
    <scope>NUCLEOTIDE SEQUENCE [LARGE SCALE GENOMIC DNA]</scope>
    <source>
        <strain evidence="3">INPA 384B</strain>
    </source>
</reference>
<name>A0ABR7UDJ3_9BRAD</name>
<evidence type="ECO:0008006" key="4">
    <source>
        <dbReference type="Google" id="ProtNLM"/>
    </source>
</evidence>
<evidence type="ECO:0000313" key="3">
    <source>
        <dbReference type="Proteomes" id="UP000639516"/>
    </source>
</evidence>
<accession>A0ABR7UDJ3</accession>
<proteinExistence type="predicted"/>
<dbReference type="Proteomes" id="UP000639516">
    <property type="component" value="Unassembled WGS sequence"/>
</dbReference>
<sequence>MPTTTPLYPPDFRASPISPSARKRRKNPRTVSIPERVGPFARLVFAEMARQRMTYDSLEERSGVRRATLKAWRKKNRPGLESIEAALATLGFGLVPVAALEALSPELAGELTALALKMRVNIPQTWAALIDICVEQKLLRMRAEERAAILAEHESRIAGIPANDNKKRRRKAA</sequence>
<evidence type="ECO:0000313" key="2">
    <source>
        <dbReference type="EMBL" id="MBC9982178.1"/>
    </source>
</evidence>
<protein>
    <recommendedName>
        <fullName evidence="4">Helix-turn-helix transcriptional regulator</fullName>
    </recommendedName>
</protein>
<organism evidence="2 3">
    <name type="scientific">Bradyrhizobium campsiandrae</name>
    <dbReference type="NCBI Taxonomy" id="1729892"/>
    <lineage>
        <taxon>Bacteria</taxon>
        <taxon>Pseudomonadati</taxon>
        <taxon>Pseudomonadota</taxon>
        <taxon>Alphaproteobacteria</taxon>
        <taxon>Hyphomicrobiales</taxon>
        <taxon>Nitrobacteraceae</taxon>
        <taxon>Bradyrhizobium</taxon>
    </lineage>
</organism>
<comment type="caution">
    <text evidence="2">The sequence shown here is derived from an EMBL/GenBank/DDBJ whole genome shotgun (WGS) entry which is preliminary data.</text>
</comment>
<gene>
    <name evidence="2" type="ORF">HA482_28610</name>
</gene>
<feature type="region of interest" description="Disordered" evidence="1">
    <location>
        <begin position="1"/>
        <end position="29"/>
    </location>
</feature>